<feature type="transmembrane region" description="Helical" evidence="1">
    <location>
        <begin position="123"/>
        <end position="142"/>
    </location>
</feature>
<keyword evidence="1" id="KW-0472">Membrane</keyword>
<name>A0A6M0RCP0_9CYAN</name>
<evidence type="ECO:0000313" key="2">
    <source>
        <dbReference type="EMBL" id="NEZ54148.1"/>
    </source>
</evidence>
<accession>A0A6M0RCP0</accession>
<sequence>MIYRLATLLFGDSSQLESFFFRVINFSFALLCIATFISNSYLGLPLILNTVIAMQGIIYLSLFILGIFKKISASEISVCIISTLLTLSVSWFSLEGSKGSTILFYLIATPIFLTFSRLLKLGISYLIFLEILIISNVSIVFYLEYMHPNLLTKYPSEVERTLDIFCSFIFTSVVASVALFIVKTGYEKEKIKDAENFYLKEIELKLSERKFS</sequence>
<keyword evidence="3" id="KW-1185">Reference proteome</keyword>
<feature type="transmembrane region" description="Helical" evidence="1">
    <location>
        <begin position="75"/>
        <end position="94"/>
    </location>
</feature>
<organism evidence="2 3">
    <name type="scientific">Adonisia turfae CCMR0081</name>
    <dbReference type="NCBI Taxonomy" id="2292702"/>
    <lineage>
        <taxon>Bacteria</taxon>
        <taxon>Bacillati</taxon>
        <taxon>Cyanobacteriota</taxon>
        <taxon>Adonisia</taxon>
        <taxon>Adonisia turfae</taxon>
    </lineage>
</organism>
<reference evidence="2 3" key="1">
    <citation type="journal article" date="2020" name="Microb. Ecol.">
        <title>Ecogenomics of the Marine Benthic Filamentous Cyanobacterium Adonisia.</title>
        <authorList>
            <person name="Walter J.M."/>
            <person name="Coutinho F.H."/>
            <person name="Leomil L."/>
            <person name="Hargreaves P.I."/>
            <person name="Campeao M.E."/>
            <person name="Vieira V.V."/>
            <person name="Silva B.S."/>
            <person name="Fistarol G.O."/>
            <person name="Salomon P.S."/>
            <person name="Sawabe T."/>
            <person name="Mino S."/>
            <person name="Hosokawa M."/>
            <person name="Miyashita H."/>
            <person name="Maruyama F."/>
            <person name="van Verk M.C."/>
            <person name="Dutilh B.E."/>
            <person name="Thompson C.C."/>
            <person name="Thompson F.L."/>
        </authorList>
    </citation>
    <scope>NUCLEOTIDE SEQUENCE [LARGE SCALE GENOMIC DNA]</scope>
    <source>
        <strain evidence="2 3">CCMR0081</strain>
    </source>
</reference>
<keyword evidence="1" id="KW-1133">Transmembrane helix</keyword>
<evidence type="ECO:0000313" key="3">
    <source>
        <dbReference type="Proteomes" id="UP000481033"/>
    </source>
</evidence>
<evidence type="ECO:0000256" key="1">
    <source>
        <dbReference type="SAM" id="Phobius"/>
    </source>
</evidence>
<feature type="transmembrane region" description="Helical" evidence="1">
    <location>
        <begin position="162"/>
        <end position="182"/>
    </location>
</feature>
<comment type="caution">
    <text evidence="2">The sequence shown here is derived from an EMBL/GenBank/DDBJ whole genome shotgun (WGS) entry which is preliminary data.</text>
</comment>
<protein>
    <submittedName>
        <fullName evidence="2">Uncharacterized protein</fullName>
    </submittedName>
</protein>
<proteinExistence type="predicted"/>
<feature type="transmembrane region" description="Helical" evidence="1">
    <location>
        <begin position="47"/>
        <end position="68"/>
    </location>
</feature>
<dbReference type="AlphaFoldDB" id="A0A6M0RCP0"/>
<gene>
    <name evidence="2" type="ORF">DXZ20_00185</name>
</gene>
<feature type="transmembrane region" description="Helical" evidence="1">
    <location>
        <begin position="20"/>
        <end position="41"/>
    </location>
</feature>
<dbReference type="Proteomes" id="UP000481033">
    <property type="component" value="Unassembled WGS sequence"/>
</dbReference>
<dbReference type="RefSeq" id="WP_163695407.1">
    <property type="nucleotide sequence ID" value="NZ_QXHD01000001.1"/>
</dbReference>
<feature type="transmembrane region" description="Helical" evidence="1">
    <location>
        <begin position="100"/>
        <end position="116"/>
    </location>
</feature>
<keyword evidence="1" id="KW-0812">Transmembrane</keyword>
<dbReference type="EMBL" id="QXHD01000001">
    <property type="protein sequence ID" value="NEZ54148.1"/>
    <property type="molecule type" value="Genomic_DNA"/>
</dbReference>